<name>A0AAD9N0F9_RIDPI</name>
<dbReference type="Proteomes" id="UP001209878">
    <property type="component" value="Unassembled WGS sequence"/>
</dbReference>
<evidence type="ECO:0000256" key="1">
    <source>
        <dbReference type="SAM" id="SignalP"/>
    </source>
</evidence>
<evidence type="ECO:0000313" key="3">
    <source>
        <dbReference type="Proteomes" id="UP001209878"/>
    </source>
</evidence>
<dbReference type="SUPFAM" id="SSF56574">
    <property type="entry name" value="Serpins"/>
    <property type="match status" value="1"/>
</dbReference>
<feature type="chain" id="PRO_5041997053" evidence="1">
    <location>
        <begin position="23"/>
        <end position="84"/>
    </location>
</feature>
<dbReference type="Gene3D" id="3.30.497.10">
    <property type="entry name" value="Antithrombin, subunit I, domain 2"/>
    <property type="match status" value="1"/>
</dbReference>
<protein>
    <submittedName>
        <fullName evidence="2">Uncharacterized protein</fullName>
    </submittedName>
</protein>
<keyword evidence="1" id="KW-0732">Signal</keyword>
<accession>A0AAD9N0F9</accession>
<proteinExistence type="predicted"/>
<sequence length="84" mass="9416">MRCHWLLLGAVLLLGAIDVTSSYNVWKLATANGNFAFRLYRKVIKGAAGENVFFSPFRTYNDCVTDLKGEKKTFSPAAPWITSR</sequence>
<feature type="signal peptide" evidence="1">
    <location>
        <begin position="1"/>
        <end position="22"/>
    </location>
</feature>
<reference evidence="2" key="1">
    <citation type="journal article" date="2023" name="Mol. Biol. Evol.">
        <title>Third-Generation Sequencing Reveals the Adaptive Role of the Epigenome in Three Deep-Sea Polychaetes.</title>
        <authorList>
            <person name="Perez M."/>
            <person name="Aroh O."/>
            <person name="Sun Y."/>
            <person name="Lan Y."/>
            <person name="Juniper S.K."/>
            <person name="Young C.R."/>
            <person name="Angers B."/>
            <person name="Qian P.Y."/>
        </authorList>
    </citation>
    <scope>NUCLEOTIDE SEQUENCE</scope>
    <source>
        <strain evidence="2">R07B-5</strain>
    </source>
</reference>
<dbReference type="InterPro" id="IPR042178">
    <property type="entry name" value="Serpin_sf_1"/>
</dbReference>
<organism evidence="2 3">
    <name type="scientific">Ridgeia piscesae</name>
    <name type="common">Tubeworm</name>
    <dbReference type="NCBI Taxonomy" id="27915"/>
    <lineage>
        <taxon>Eukaryota</taxon>
        <taxon>Metazoa</taxon>
        <taxon>Spiralia</taxon>
        <taxon>Lophotrochozoa</taxon>
        <taxon>Annelida</taxon>
        <taxon>Polychaeta</taxon>
        <taxon>Sedentaria</taxon>
        <taxon>Canalipalpata</taxon>
        <taxon>Sabellida</taxon>
        <taxon>Siboglinidae</taxon>
        <taxon>Ridgeia</taxon>
    </lineage>
</organism>
<dbReference type="AlphaFoldDB" id="A0AAD9N0F9"/>
<dbReference type="InterPro" id="IPR036186">
    <property type="entry name" value="Serpin_sf"/>
</dbReference>
<dbReference type="EMBL" id="JAODUO010002760">
    <property type="protein sequence ID" value="KAK2150476.1"/>
    <property type="molecule type" value="Genomic_DNA"/>
</dbReference>
<comment type="caution">
    <text evidence="2">The sequence shown here is derived from an EMBL/GenBank/DDBJ whole genome shotgun (WGS) entry which is preliminary data.</text>
</comment>
<gene>
    <name evidence="2" type="ORF">NP493_2776g00018</name>
</gene>
<evidence type="ECO:0000313" key="2">
    <source>
        <dbReference type="EMBL" id="KAK2150476.1"/>
    </source>
</evidence>
<keyword evidence="3" id="KW-1185">Reference proteome</keyword>